<dbReference type="PROSITE" id="PS51186">
    <property type="entry name" value="GNAT"/>
    <property type="match status" value="1"/>
</dbReference>
<dbReference type="EMBL" id="CAEZSI010000001">
    <property type="protein sequence ID" value="CAB4531184.1"/>
    <property type="molecule type" value="Genomic_DNA"/>
</dbReference>
<dbReference type="AlphaFoldDB" id="A0A6J6AXC3"/>
<reference evidence="2" key="1">
    <citation type="submission" date="2020-05" db="EMBL/GenBank/DDBJ databases">
        <authorList>
            <person name="Chiriac C."/>
            <person name="Salcher M."/>
            <person name="Ghai R."/>
            <person name="Kavagutti S V."/>
        </authorList>
    </citation>
    <scope>NUCLEOTIDE SEQUENCE</scope>
</reference>
<name>A0A6J6AXC3_9ZZZZ</name>
<evidence type="ECO:0000313" key="2">
    <source>
        <dbReference type="EMBL" id="CAB4531184.1"/>
    </source>
</evidence>
<gene>
    <name evidence="2" type="ORF">UFOPK1412_00006</name>
</gene>
<protein>
    <submittedName>
        <fullName evidence="2">Unannotated protein</fullName>
    </submittedName>
</protein>
<sequence>MLSAVKTFELHPDEWPRLRDIRLKALLDSAHAFGGTYEAESRFDEEKWRSEFAKQAFLVASVNGHDAAMMYVENLVGDFGATCWIGGCWSDPNFRGVGLMRAMFDYVDTESKNRSWQVQGLGVWQDNFSAIAAYEKLGFISMGDPQPSSRQPGKFYQRMIRKTESN</sequence>
<organism evidence="2">
    <name type="scientific">freshwater metagenome</name>
    <dbReference type="NCBI Taxonomy" id="449393"/>
    <lineage>
        <taxon>unclassified sequences</taxon>
        <taxon>metagenomes</taxon>
        <taxon>ecological metagenomes</taxon>
    </lineage>
</organism>
<dbReference type="InterPro" id="IPR016181">
    <property type="entry name" value="Acyl_CoA_acyltransferase"/>
</dbReference>
<accession>A0A6J6AXC3</accession>
<feature type="domain" description="N-acetyltransferase" evidence="1">
    <location>
        <begin position="5"/>
        <end position="161"/>
    </location>
</feature>
<evidence type="ECO:0000259" key="1">
    <source>
        <dbReference type="PROSITE" id="PS51186"/>
    </source>
</evidence>
<dbReference type="Pfam" id="PF00583">
    <property type="entry name" value="Acetyltransf_1"/>
    <property type="match status" value="1"/>
</dbReference>
<proteinExistence type="predicted"/>
<dbReference type="InterPro" id="IPR000182">
    <property type="entry name" value="GNAT_dom"/>
</dbReference>
<dbReference type="GO" id="GO:0016747">
    <property type="term" value="F:acyltransferase activity, transferring groups other than amino-acyl groups"/>
    <property type="evidence" value="ECO:0007669"/>
    <property type="project" value="InterPro"/>
</dbReference>
<dbReference type="Gene3D" id="3.40.630.30">
    <property type="match status" value="1"/>
</dbReference>
<dbReference type="SUPFAM" id="SSF55729">
    <property type="entry name" value="Acyl-CoA N-acyltransferases (Nat)"/>
    <property type="match status" value="1"/>
</dbReference>